<dbReference type="Proteomes" id="UP000789860">
    <property type="component" value="Unassembled WGS sequence"/>
</dbReference>
<sequence length="65" mass="7208">MTVFRQESSLQNGQISTRMVGNSQSSSLPARHDEMNNSVSRPNNHFVKSDTNSGEHSKNNSPVFT</sequence>
<feature type="non-terminal residue" evidence="1">
    <location>
        <position position="65"/>
    </location>
</feature>
<reference evidence="1" key="1">
    <citation type="submission" date="2021-06" db="EMBL/GenBank/DDBJ databases">
        <authorList>
            <person name="Kallberg Y."/>
            <person name="Tangrot J."/>
            <person name="Rosling A."/>
        </authorList>
    </citation>
    <scope>NUCLEOTIDE SEQUENCE</scope>
    <source>
        <strain evidence="1">AU212A</strain>
    </source>
</reference>
<protein>
    <submittedName>
        <fullName evidence="1">9971_t:CDS:1</fullName>
    </submittedName>
</protein>
<evidence type="ECO:0000313" key="2">
    <source>
        <dbReference type="Proteomes" id="UP000789860"/>
    </source>
</evidence>
<accession>A0ACA9LZ03</accession>
<comment type="caution">
    <text evidence="1">The sequence shown here is derived from an EMBL/GenBank/DDBJ whole genome shotgun (WGS) entry which is preliminary data.</text>
</comment>
<proteinExistence type="predicted"/>
<organism evidence="1 2">
    <name type="scientific">Scutellospora calospora</name>
    <dbReference type="NCBI Taxonomy" id="85575"/>
    <lineage>
        <taxon>Eukaryota</taxon>
        <taxon>Fungi</taxon>
        <taxon>Fungi incertae sedis</taxon>
        <taxon>Mucoromycota</taxon>
        <taxon>Glomeromycotina</taxon>
        <taxon>Glomeromycetes</taxon>
        <taxon>Diversisporales</taxon>
        <taxon>Gigasporaceae</taxon>
        <taxon>Scutellospora</taxon>
    </lineage>
</organism>
<evidence type="ECO:0000313" key="1">
    <source>
        <dbReference type="EMBL" id="CAG8556938.1"/>
    </source>
</evidence>
<dbReference type="EMBL" id="CAJVPM010008647">
    <property type="protein sequence ID" value="CAG8556938.1"/>
    <property type="molecule type" value="Genomic_DNA"/>
</dbReference>
<gene>
    <name evidence="1" type="ORF">SCALOS_LOCUS5375</name>
</gene>
<keyword evidence="2" id="KW-1185">Reference proteome</keyword>
<name>A0ACA9LZ03_9GLOM</name>